<reference evidence="2 3" key="1">
    <citation type="submission" date="2019-02" db="EMBL/GenBank/DDBJ databases">
        <title>Genomic Encyclopedia of Archaeal and Bacterial Type Strains, Phase II (KMG-II): from individual species to whole genera.</title>
        <authorList>
            <person name="Goeker M."/>
        </authorList>
    </citation>
    <scope>NUCLEOTIDE SEQUENCE [LARGE SCALE GENOMIC DNA]</scope>
    <source>
        <strain evidence="2 3">DSM 18101</strain>
    </source>
</reference>
<dbReference type="Pfam" id="PF01408">
    <property type="entry name" value="GFO_IDH_MocA"/>
    <property type="match status" value="1"/>
</dbReference>
<dbReference type="OrthoDB" id="103047at2"/>
<protein>
    <submittedName>
        <fullName evidence="2">Putative dehydrogenase</fullName>
    </submittedName>
</protein>
<evidence type="ECO:0000259" key="1">
    <source>
        <dbReference type="Pfam" id="PF01408"/>
    </source>
</evidence>
<keyword evidence="3" id="KW-1185">Reference proteome</keyword>
<feature type="domain" description="Gfo/Idh/MocA-like oxidoreductase N-terminal" evidence="1">
    <location>
        <begin position="40"/>
        <end position="167"/>
    </location>
</feature>
<dbReference type="Gene3D" id="3.40.50.720">
    <property type="entry name" value="NAD(P)-binding Rossmann-like Domain"/>
    <property type="match status" value="1"/>
</dbReference>
<comment type="caution">
    <text evidence="2">The sequence shown here is derived from an EMBL/GenBank/DDBJ whole genome shotgun (WGS) entry which is preliminary data.</text>
</comment>
<dbReference type="AlphaFoldDB" id="A0A4Q7Z087"/>
<proteinExistence type="predicted"/>
<dbReference type="PROSITE" id="PS51318">
    <property type="entry name" value="TAT"/>
    <property type="match status" value="1"/>
</dbReference>
<dbReference type="PANTHER" id="PTHR43818">
    <property type="entry name" value="BCDNA.GH03377"/>
    <property type="match status" value="1"/>
</dbReference>
<dbReference type="Gene3D" id="3.30.360.10">
    <property type="entry name" value="Dihydrodipicolinate Reductase, domain 2"/>
    <property type="match status" value="1"/>
</dbReference>
<dbReference type="InterPro" id="IPR000683">
    <property type="entry name" value="Gfo/Idh/MocA-like_OxRdtase_N"/>
</dbReference>
<accession>A0A4Q7Z087</accession>
<dbReference type="EMBL" id="SHKW01000001">
    <property type="protein sequence ID" value="RZU42859.1"/>
    <property type="molecule type" value="Genomic_DNA"/>
</dbReference>
<gene>
    <name evidence="2" type="ORF">BDD14_4457</name>
</gene>
<evidence type="ECO:0000313" key="2">
    <source>
        <dbReference type="EMBL" id="RZU42859.1"/>
    </source>
</evidence>
<dbReference type="SUPFAM" id="SSF55347">
    <property type="entry name" value="Glyceraldehyde-3-phosphate dehydrogenase-like, C-terminal domain"/>
    <property type="match status" value="1"/>
</dbReference>
<sequence length="450" mass="50368">MTLQGTNRREFVKMGAAVAGTVATWNATSYAKIVGANDRVRVGVVGCGDRMKQALIPSFHMHQKEMNFEFVAVSDIWNRRREEGAAYIEKVSGNKVDPVRNNDELYARKDVDAVLIATADFQHAQHGVEAVKAGRDAYVEKPLAHTMPDACAIRDAVHASKQVVQIGTQRRSTPSYQKAYEYIKSGKFGDIVMVEMTWNVNQPGRWRRPDVVPLLKEQDTDWKRYLMNLPHEPFDARKYLEFRLFWPYSSGIPDQWLVHQIDTVHWFSGYPHPRSVVANGGNYLWHDGRKNWDTMTAVFDYGPADDLTKGFQVQYSSRFTNSAGGVKELYYSNGGMLDMDKQTVTPTGGLTAKSAAEMKMQANQLEPFSLSKAVEETSTSANTGADSQTSANMRNWMECVRSRKTPNASVDAGYSHSVALCMNIAAIQTGQKVTFNDKTQEVMVGGKVYA</sequence>
<dbReference type="RefSeq" id="WP_130420978.1">
    <property type="nucleotide sequence ID" value="NZ_SHKW01000001.1"/>
</dbReference>
<dbReference type="InterPro" id="IPR036291">
    <property type="entry name" value="NAD(P)-bd_dom_sf"/>
</dbReference>
<dbReference type="InterPro" id="IPR050463">
    <property type="entry name" value="Gfo/Idh/MocA_oxidrdct_glycsds"/>
</dbReference>
<dbReference type="Proteomes" id="UP000292958">
    <property type="component" value="Unassembled WGS sequence"/>
</dbReference>
<evidence type="ECO:0000313" key="3">
    <source>
        <dbReference type="Proteomes" id="UP000292958"/>
    </source>
</evidence>
<organism evidence="2 3">
    <name type="scientific">Edaphobacter modestus</name>
    <dbReference type="NCBI Taxonomy" id="388466"/>
    <lineage>
        <taxon>Bacteria</taxon>
        <taxon>Pseudomonadati</taxon>
        <taxon>Acidobacteriota</taxon>
        <taxon>Terriglobia</taxon>
        <taxon>Terriglobales</taxon>
        <taxon>Acidobacteriaceae</taxon>
        <taxon>Edaphobacter</taxon>
    </lineage>
</organism>
<dbReference type="InterPro" id="IPR006311">
    <property type="entry name" value="TAT_signal"/>
</dbReference>
<dbReference type="GO" id="GO:0000166">
    <property type="term" value="F:nucleotide binding"/>
    <property type="evidence" value="ECO:0007669"/>
    <property type="project" value="InterPro"/>
</dbReference>
<dbReference type="SUPFAM" id="SSF51735">
    <property type="entry name" value="NAD(P)-binding Rossmann-fold domains"/>
    <property type="match status" value="1"/>
</dbReference>
<name>A0A4Q7Z087_9BACT</name>
<dbReference type="PANTHER" id="PTHR43818:SF5">
    <property type="entry name" value="OXIDOREDUCTASE FAMILY PROTEIN"/>
    <property type="match status" value="1"/>
</dbReference>